<dbReference type="Proteomes" id="UP001372834">
    <property type="component" value="Unassembled WGS sequence"/>
</dbReference>
<proteinExistence type="predicted"/>
<dbReference type="EMBL" id="JAWJWE010000042">
    <property type="protein sequence ID" value="KAK6618461.1"/>
    <property type="molecule type" value="Genomic_DNA"/>
</dbReference>
<comment type="caution">
    <text evidence="1">The sequence shown here is derived from an EMBL/GenBank/DDBJ whole genome shotgun (WGS) entry which is preliminary data.</text>
</comment>
<dbReference type="AlphaFoldDB" id="A0AAN8P1Y6"/>
<name>A0AAN8P1Y6_POLSC</name>
<evidence type="ECO:0000313" key="2">
    <source>
        <dbReference type="Proteomes" id="UP001372834"/>
    </source>
</evidence>
<organism evidence="1 2">
    <name type="scientific">Polyplax serrata</name>
    <name type="common">Common mouse louse</name>
    <dbReference type="NCBI Taxonomy" id="468196"/>
    <lineage>
        <taxon>Eukaryota</taxon>
        <taxon>Metazoa</taxon>
        <taxon>Ecdysozoa</taxon>
        <taxon>Arthropoda</taxon>
        <taxon>Hexapoda</taxon>
        <taxon>Insecta</taxon>
        <taxon>Pterygota</taxon>
        <taxon>Neoptera</taxon>
        <taxon>Paraneoptera</taxon>
        <taxon>Psocodea</taxon>
        <taxon>Troctomorpha</taxon>
        <taxon>Phthiraptera</taxon>
        <taxon>Anoplura</taxon>
        <taxon>Polyplacidae</taxon>
        <taxon>Polyplax</taxon>
    </lineage>
</organism>
<gene>
    <name evidence="1" type="ORF">RUM43_013654</name>
</gene>
<reference evidence="1 2" key="1">
    <citation type="submission" date="2023-10" db="EMBL/GenBank/DDBJ databases">
        <title>Genomes of two closely related lineages of the louse Polyplax serrata with different host specificities.</title>
        <authorList>
            <person name="Martinu J."/>
            <person name="Tarabai H."/>
            <person name="Stefka J."/>
            <person name="Hypsa V."/>
        </authorList>
    </citation>
    <scope>NUCLEOTIDE SEQUENCE [LARGE SCALE GENOMIC DNA]</scope>
    <source>
        <strain evidence="1">HR10_N</strain>
    </source>
</reference>
<accession>A0AAN8P1Y6</accession>
<protein>
    <submittedName>
        <fullName evidence="1">Uncharacterized protein</fullName>
    </submittedName>
</protein>
<evidence type="ECO:0000313" key="1">
    <source>
        <dbReference type="EMBL" id="KAK6618461.1"/>
    </source>
</evidence>
<sequence length="87" mass="9677">MEAIKNLFFLFGTSIDNEGNRQRRLLKKKSCRFLDGVCLPMSPIGFSSSSRVITKKTNRLGSLVLDDYHVAGHVQHPDPLVSNYPGG</sequence>